<protein>
    <submittedName>
        <fullName evidence="1">Anthranilate/para-aminobenzoate synthases component II</fullName>
    </submittedName>
</protein>
<dbReference type="EMBL" id="JTDY01002983">
    <property type="protein sequence ID" value="KOB70371.1"/>
    <property type="molecule type" value="Genomic_DNA"/>
</dbReference>
<reference evidence="1 2" key="1">
    <citation type="journal article" date="2015" name="Genome Biol. Evol.">
        <title>The genome of winter moth (Operophtera brumata) provides a genomic perspective on sexual dimorphism and phenology.</title>
        <authorList>
            <person name="Derks M.F."/>
            <person name="Smit S."/>
            <person name="Salis L."/>
            <person name="Schijlen E."/>
            <person name="Bossers A."/>
            <person name="Mateman C."/>
            <person name="Pijl A.S."/>
            <person name="de Ridder D."/>
            <person name="Groenen M.A."/>
            <person name="Visser M.E."/>
            <person name="Megens H.J."/>
        </authorList>
    </citation>
    <scope>NUCLEOTIDE SEQUENCE [LARGE SCALE GENOMIC DNA]</scope>
    <source>
        <strain evidence="1">WM2013NL</strain>
        <tissue evidence="1">Head and thorax</tissue>
    </source>
</reference>
<keyword evidence="2" id="KW-1185">Reference proteome</keyword>
<dbReference type="Proteomes" id="UP000037510">
    <property type="component" value="Unassembled WGS sequence"/>
</dbReference>
<evidence type="ECO:0000313" key="1">
    <source>
        <dbReference type="EMBL" id="KOB70371.1"/>
    </source>
</evidence>
<accession>A0A0L7L4W2</accession>
<dbReference type="AlphaFoldDB" id="A0A0L7L4W2"/>
<organism evidence="1 2">
    <name type="scientific">Operophtera brumata</name>
    <name type="common">Winter moth</name>
    <name type="synonym">Phalaena brumata</name>
    <dbReference type="NCBI Taxonomy" id="104452"/>
    <lineage>
        <taxon>Eukaryota</taxon>
        <taxon>Metazoa</taxon>
        <taxon>Ecdysozoa</taxon>
        <taxon>Arthropoda</taxon>
        <taxon>Hexapoda</taxon>
        <taxon>Insecta</taxon>
        <taxon>Pterygota</taxon>
        <taxon>Neoptera</taxon>
        <taxon>Endopterygota</taxon>
        <taxon>Lepidoptera</taxon>
        <taxon>Glossata</taxon>
        <taxon>Ditrysia</taxon>
        <taxon>Geometroidea</taxon>
        <taxon>Geometridae</taxon>
        <taxon>Larentiinae</taxon>
        <taxon>Operophtera</taxon>
    </lineage>
</organism>
<proteinExistence type="predicted"/>
<comment type="caution">
    <text evidence="1">The sequence shown here is derived from an EMBL/GenBank/DDBJ whole genome shotgun (WGS) entry which is preliminary data.</text>
</comment>
<evidence type="ECO:0000313" key="2">
    <source>
        <dbReference type="Proteomes" id="UP000037510"/>
    </source>
</evidence>
<gene>
    <name evidence="1" type="ORF">OBRU01_15450</name>
</gene>
<name>A0A0L7L4W2_OPEBR</name>
<sequence length="75" mass="8583">MRYCKLIRETLNLYKILQAYKTDFKLIQVGKMNVGQIKKLDEESYKKLKEGPGPADTCLCGLLAPPHDNSKKNIK</sequence>